<dbReference type="EnsemblMetazoa" id="GAUT020863-RA">
    <property type="protein sequence ID" value="GAUT020863-PA"/>
    <property type="gene ID" value="GAUT020863"/>
</dbReference>
<dbReference type="AlphaFoldDB" id="A0A1A9UZK6"/>
<evidence type="ECO:0000313" key="2">
    <source>
        <dbReference type="Proteomes" id="UP000078200"/>
    </source>
</evidence>
<organism evidence="1 2">
    <name type="scientific">Glossina austeni</name>
    <name type="common">Savannah tsetse fly</name>
    <dbReference type="NCBI Taxonomy" id="7395"/>
    <lineage>
        <taxon>Eukaryota</taxon>
        <taxon>Metazoa</taxon>
        <taxon>Ecdysozoa</taxon>
        <taxon>Arthropoda</taxon>
        <taxon>Hexapoda</taxon>
        <taxon>Insecta</taxon>
        <taxon>Pterygota</taxon>
        <taxon>Neoptera</taxon>
        <taxon>Endopterygota</taxon>
        <taxon>Diptera</taxon>
        <taxon>Brachycera</taxon>
        <taxon>Muscomorpha</taxon>
        <taxon>Hippoboscoidea</taxon>
        <taxon>Glossinidae</taxon>
        <taxon>Glossina</taxon>
    </lineage>
</organism>
<proteinExistence type="predicted"/>
<sequence>MHKVRHKANVIADFVKIVLHSRSKYMTDVFDIIDKLNTGIDKYVEYLDKHLSVPLSKLEQKVQRNQKIRIKLALQFSYLISFESIAVSNLMQQTLHCIANYSYERRQHCDFLNEKQRSKQTALLGEFYLMPFLEWFLVNTRRHSIVFTKSRNHDLTPTAKEKNAFVLRAYGGMLKPLTIRTQYRT</sequence>
<dbReference type="Proteomes" id="UP000078200">
    <property type="component" value="Unassembled WGS sequence"/>
</dbReference>
<reference evidence="1" key="1">
    <citation type="submission" date="2020-05" db="UniProtKB">
        <authorList>
            <consortium name="EnsemblMetazoa"/>
        </authorList>
    </citation>
    <scope>IDENTIFICATION</scope>
    <source>
        <strain evidence="1">TTRI</strain>
    </source>
</reference>
<name>A0A1A9UZK6_GLOAU</name>
<protein>
    <submittedName>
        <fullName evidence="1">Uncharacterized protein</fullName>
    </submittedName>
</protein>
<keyword evidence="2" id="KW-1185">Reference proteome</keyword>
<dbReference type="VEuPathDB" id="VectorBase:GAUT020863"/>
<evidence type="ECO:0000313" key="1">
    <source>
        <dbReference type="EnsemblMetazoa" id="GAUT020863-PA"/>
    </source>
</evidence>
<accession>A0A1A9UZK6</accession>